<dbReference type="InterPro" id="IPR015883">
    <property type="entry name" value="Glyco_hydro_20_cat"/>
</dbReference>
<keyword evidence="8" id="KW-0812">Transmembrane</keyword>
<organism evidence="11 12">
    <name type="scientific">Aplysia californica</name>
    <name type="common">California sea hare</name>
    <dbReference type="NCBI Taxonomy" id="6500"/>
    <lineage>
        <taxon>Eukaryota</taxon>
        <taxon>Metazoa</taxon>
        <taxon>Spiralia</taxon>
        <taxon>Lophotrochozoa</taxon>
        <taxon>Mollusca</taxon>
        <taxon>Gastropoda</taxon>
        <taxon>Heterobranchia</taxon>
        <taxon>Euthyneura</taxon>
        <taxon>Tectipleura</taxon>
        <taxon>Aplysiida</taxon>
        <taxon>Aplysioidea</taxon>
        <taxon>Aplysiidae</taxon>
        <taxon>Aplysia</taxon>
    </lineage>
</organism>
<dbReference type="SUPFAM" id="SSF51445">
    <property type="entry name" value="(Trans)glycosidases"/>
    <property type="match status" value="1"/>
</dbReference>
<protein>
    <recommendedName>
        <fullName evidence="3">beta-N-acetylhexosaminidase</fullName>
        <ecNumber evidence="3">3.2.1.52</ecNumber>
    </recommendedName>
</protein>
<dbReference type="Gene3D" id="3.30.379.10">
    <property type="entry name" value="Chitobiase/beta-hexosaminidase domain 2-like"/>
    <property type="match status" value="1"/>
</dbReference>
<dbReference type="Gene3D" id="3.20.20.80">
    <property type="entry name" value="Glycosidases"/>
    <property type="match status" value="1"/>
</dbReference>
<dbReference type="CDD" id="cd06562">
    <property type="entry name" value="GH20_HexA_HexB-like"/>
    <property type="match status" value="1"/>
</dbReference>
<keyword evidence="5" id="KW-0325">Glycoprotein</keyword>
<gene>
    <name evidence="12" type="primary">LOC101855238</name>
</gene>
<proteinExistence type="inferred from homology"/>
<feature type="compositionally biased region" description="Gly residues" evidence="7">
    <location>
        <begin position="1165"/>
        <end position="1176"/>
    </location>
</feature>
<dbReference type="PANTHER" id="PTHR22600">
    <property type="entry name" value="BETA-HEXOSAMINIDASE"/>
    <property type="match status" value="1"/>
</dbReference>
<evidence type="ECO:0000256" key="7">
    <source>
        <dbReference type="SAM" id="MobiDB-lite"/>
    </source>
</evidence>
<feature type="region of interest" description="Disordered" evidence="7">
    <location>
        <begin position="251"/>
        <end position="302"/>
    </location>
</feature>
<evidence type="ECO:0000256" key="2">
    <source>
        <dbReference type="ARBA" id="ARBA00006285"/>
    </source>
</evidence>
<sequence length="1199" mass="135912">MTGRRELSPLLPRRPEEYRPSSSTLVSPFCSSLLSRSSRSALSSSLSSPTPWRAVMLLSLVSLSLFLVPASAVEDLRLNAGNVKRRDVISNININNVNNVNNDGGVAQVRRRNNGVPQIPKRPAEDVVKPAKKVLAPAIQRAQENQAELNRQLEEHERQVAQQQAEMAGREKRRQERQRQLDIQRADNLRQELEQKQRDKERQELSRQRERQREKEREQQWLEDMKKKAEDQMKLQQQQELAVKELKARKELEGAGLPGGNKLRSGEVPALKNAGPMLNEEEKSPQQDVRKQFDAEGLLSKKDLGRDSVRNVAGAGLETRDRQKNAGVDLPAGNNGENVANQAQAEPPNPVQHDNPAANQDALKVVARVPEPGEKLPGSDNEIPRSERDAGDQINNNAELPNLPQQVPNVLSNNDNSQVNNNDNDNMGGGGNNNQNQQYQNMNDDSNRRDRDQPQIGGLHLSWDWEDFSIMFSNYGNAEMKVRRAPHPTTGEPWPMPQYYSKKDKKVYKVSKDLRFVPTGVKCDILDEAIVRHLQRVLRGAVEDMYDNLQHAEGTFVDDPSLKYDSEEYVKAPTISRVEIKVRKACEKYPTLDSDESYDLVVKKKKTYIWANEVWGAMRGLETLGQLVWKGTDGLLYIKETVISDYPRFPHRGLHIDTSRHFLFKEIILDIIESMEMNKLNVFHWHIVDDQSFPYESKVYPELSRKGAFHPTYVYSLEDIAEIIEYARVRGVRVMPEFDTPGHTYAWGLSRPELLTQCYSGSTPVKGYLGPIDPSKNSTYRFLQTLFQEIMGVFKDQYLHLGGDEVPLGCWQSNPEVMAFATELSKKSSGRSQQQAGSSFYNSNFGWNNVWSEDVKMVYEYYVNRLIKILNDLGHKRKKGVRYIMWQEVMNNNLQLPNDTIIQVWMGDMADVMRATSMGYQVLYSTCWYLDHVEYGTKWPKYYNCDPVDQSYGYHIDEKKVLGGEIAFWSEYFSNENLIPLMWPRASAAAERLWSSKDVKNLDKAAERLSEHRCRMIKRGVNAGEISGPGYCLHPPPRRRVLNDTLGCKGGNCSRTHNFVQIEDIELHVSQRGGSLADCGHVFSRANNNVMVMLALALVVVLALLALSRSSSRLHRLRLCRNRSILIVFVIVLLVYFLCYTTIWIRAFEFSGSFHKTLQEDSPGGESGGKGGGGVGDMSHDTGAGGGGGGVKYSKAHRS</sequence>
<dbReference type="Proteomes" id="UP000694888">
    <property type="component" value="Unplaced"/>
</dbReference>
<evidence type="ECO:0000256" key="4">
    <source>
        <dbReference type="ARBA" id="ARBA00022801"/>
    </source>
</evidence>
<dbReference type="InterPro" id="IPR025705">
    <property type="entry name" value="Beta_hexosaminidase_sua/sub"/>
</dbReference>
<feature type="compositionally biased region" description="Low complexity" evidence="7">
    <location>
        <begin position="413"/>
        <end position="426"/>
    </location>
</feature>
<feature type="region of interest" description="Disordered" evidence="7">
    <location>
        <begin position="1161"/>
        <end position="1199"/>
    </location>
</feature>
<dbReference type="SUPFAM" id="SSF55545">
    <property type="entry name" value="beta-N-acetylhexosaminidase-like domain"/>
    <property type="match status" value="1"/>
</dbReference>
<keyword evidence="6" id="KW-0326">Glycosidase</keyword>
<feature type="domain" description="Glycoside hydrolase family 20 catalytic" evidence="9">
    <location>
        <begin position="649"/>
        <end position="996"/>
    </location>
</feature>
<feature type="compositionally biased region" description="Basic and acidic residues" evidence="7">
    <location>
        <begin position="1"/>
        <end position="19"/>
    </location>
</feature>
<evidence type="ECO:0000256" key="6">
    <source>
        <dbReference type="ARBA" id="ARBA00023295"/>
    </source>
</evidence>
<evidence type="ECO:0000313" key="12">
    <source>
        <dbReference type="RefSeq" id="XP_005093305.1"/>
    </source>
</evidence>
<keyword evidence="8" id="KW-1133">Transmembrane helix</keyword>
<dbReference type="InterPro" id="IPR017853">
    <property type="entry name" value="GH"/>
</dbReference>
<evidence type="ECO:0000256" key="5">
    <source>
        <dbReference type="ARBA" id="ARBA00023180"/>
    </source>
</evidence>
<evidence type="ECO:0000256" key="3">
    <source>
        <dbReference type="ARBA" id="ARBA00012663"/>
    </source>
</evidence>
<evidence type="ECO:0000259" key="10">
    <source>
        <dbReference type="Pfam" id="PF14845"/>
    </source>
</evidence>
<dbReference type="Pfam" id="PF14845">
    <property type="entry name" value="Glycohydro_20b2"/>
    <property type="match status" value="1"/>
</dbReference>
<evidence type="ECO:0000313" key="11">
    <source>
        <dbReference type="Proteomes" id="UP000694888"/>
    </source>
</evidence>
<dbReference type="InterPro" id="IPR029018">
    <property type="entry name" value="Hex-like_dom2"/>
</dbReference>
<feature type="compositionally biased region" description="Low complexity" evidence="7">
    <location>
        <begin position="433"/>
        <end position="444"/>
    </location>
</feature>
<dbReference type="PRINTS" id="PR00738">
    <property type="entry name" value="GLHYDRLASE20"/>
</dbReference>
<keyword evidence="8" id="KW-0472">Membrane</keyword>
<feature type="region of interest" description="Disordered" evidence="7">
    <location>
        <begin position="156"/>
        <end position="219"/>
    </location>
</feature>
<dbReference type="PANTHER" id="PTHR22600:SF21">
    <property type="entry name" value="BETA-HEXOSAMINIDASE A"/>
    <property type="match status" value="1"/>
</dbReference>
<feature type="compositionally biased region" description="Polar residues" evidence="7">
    <location>
        <begin position="335"/>
        <end position="344"/>
    </location>
</feature>
<evidence type="ECO:0000256" key="8">
    <source>
        <dbReference type="SAM" id="Phobius"/>
    </source>
</evidence>
<comment type="catalytic activity">
    <reaction evidence="1">
        <text>Hydrolysis of terminal non-reducing N-acetyl-D-hexosamine residues in N-acetyl-beta-D-hexosaminides.</text>
        <dbReference type="EC" id="3.2.1.52"/>
    </reaction>
</comment>
<feature type="transmembrane region" description="Helical" evidence="8">
    <location>
        <begin position="1090"/>
        <end position="1107"/>
    </location>
</feature>
<dbReference type="RefSeq" id="XP_005093305.1">
    <property type="nucleotide sequence ID" value="XM_005093248.3"/>
</dbReference>
<feature type="compositionally biased region" description="Basic and acidic residues" evidence="7">
    <location>
        <begin position="168"/>
        <end position="219"/>
    </location>
</feature>
<feature type="domain" description="Beta-hexosaminidase eukaryotic type N-terminal" evidence="10">
    <location>
        <begin position="493"/>
        <end position="627"/>
    </location>
</feature>
<reference evidence="12" key="1">
    <citation type="submission" date="2025-08" db="UniProtKB">
        <authorList>
            <consortium name="RefSeq"/>
        </authorList>
    </citation>
    <scope>IDENTIFICATION</scope>
</reference>
<dbReference type="GeneID" id="101855238"/>
<dbReference type="EC" id="3.2.1.52" evidence="3"/>
<comment type="similarity">
    <text evidence="2">Belongs to the glycosyl hydrolase 20 family.</text>
</comment>
<feature type="region of interest" description="Disordered" evidence="7">
    <location>
        <begin position="369"/>
        <end position="455"/>
    </location>
</feature>
<feature type="region of interest" description="Disordered" evidence="7">
    <location>
        <begin position="1"/>
        <end position="25"/>
    </location>
</feature>
<dbReference type="Pfam" id="PF00728">
    <property type="entry name" value="Glyco_hydro_20"/>
    <property type="match status" value="1"/>
</dbReference>
<feature type="compositionally biased region" description="Polar residues" evidence="7">
    <location>
        <begin position="393"/>
        <end position="412"/>
    </location>
</feature>
<keyword evidence="11" id="KW-1185">Reference proteome</keyword>
<name>A0ABM0JGQ7_APLCA</name>
<dbReference type="InterPro" id="IPR029019">
    <property type="entry name" value="HEX_eukaryotic_N"/>
</dbReference>
<keyword evidence="4" id="KW-0378">Hydrolase</keyword>
<evidence type="ECO:0000259" key="9">
    <source>
        <dbReference type="Pfam" id="PF00728"/>
    </source>
</evidence>
<feature type="region of interest" description="Disordered" evidence="7">
    <location>
        <begin position="314"/>
        <end position="356"/>
    </location>
</feature>
<accession>A0ABM0JGQ7</accession>
<feature type="transmembrane region" description="Helical" evidence="8">
    <location>
        <begin position="1127"/>
        <end position="1147"/>
    </location>
</feature>
<feature type="compositionally biased region" description="Basic and acidic residues" evidence="7">
    <location>
        <begin position="280"/>
        <end position="302"/>
    </location>
</feature>
<feature type="compositionally biased region" description="Basic and acidic residues" evidence="7">
    <location>
        <begin position="382"/>
        <end position="391"/>
    </location>
</feature>
<evidence type="ECO:0000256" key="1">
    <source>
        <dbReference type="ARBA" id="ARBA00001231"/>
    </source>
</evidence>